<evidence type="ECO:0000313" key="3">
    <source>
        <dbReference type="Proteomes" id="UP000198942"/>
    </source>
</evidence>
<keyword evidence="1" id="KW-0472">Membrane</keyword>
<evidence type="ECO:0000313" key="2">
    <source>
        <dbReference type="EMBL" id="SEM64914.1"/>
    </source>
</evidence>
<keyword evidence="3" id="KW-1185">Reference proteome</keyword>
<dbReference type="AlphaFoldDB" id="A0A1H8A4S5"/>
<reference evidence="3" key="1">
    <citation type="submission" date="2016-10" db="EMBL/GenBank/DDBJ databases">
        <authorList>
            <person name="Varghese N."/>
            <person name="Submissions S."/>
        </authorList>
    </citation>
    <scope>NUCLEOTIDE SEQUENCE [LARGE SCALE GENOMIC DNA]</scope>
    <source>
        <strain evidence="3">Gh-48</strain>
    </source>
</reference>
<dbReference type="STRING" id="551995.SAMN05192574_101328"/>
<dbReference type="Proteomes" id="UP000198942">
    <property type="component" value="Unassembled WGS sequence"/>
</dbReference>
<protein>
    <recommendedName>
        <fullName evidence="4">Cbb3-type cytochrome oxidase component FixQ</fullName>
    </recommendedName>
</protein>
<keyword evidence="1" id="KW-1133">Transmembrane helix</keyword>
<organism evidence="2 3">
    <name type="scientific">Mucilaginibacter gossypiicola</name>
    <dbReference type="NCBI Taxonomy" id="551995"/>
    <lineage>
        <taxon>Bacteria</taxon>
        <taxon>Pseudomonadati</taxon>
        <taxon>Bacteroidota</taxon>
        <taxon>Sphingobacteriia</taxon>
        <taxon>Sphingobacteriales</taxon>
        <taxon>Sphingobacteriaceae</taxon>
        <taxon>Mucilaginibacter</taxon>
    </lineage>
</organism>
<evidence type="ECO:0008006" key="4">
    <source>
        <dbReference type="Google" id="ProtNLM"/>
    </source>
</evidence>
<dbReference type="RefSeq" id="WP_091206730.1">
    <property type="nucleotide sequence ID" value="NZ_FOCL01000001.1"/>
</dbReference>
<gene>
    <name evidence="2" type="ORF">SAMN05192574_101328</name>
</gene>
<accession>A0A1H8A4S5</accession>
<proteinExistence type="predicted"/>
<sequence>MFKQFTESVNGTQVYLLFSLAIFLVFFIVVSVLLIRLRKQHIDHMSDLPLEDGIGESFNPYQL</sequence>
<name>A0A1H8A4S5_9SPHI</name>
<evidence type="ECO:0000256" key="1">
    <source>
        <dbReference type="SAM" id="Phobius"/>
    </source>
</evidence>
<keyword evidence="1" id="KW-0812">Transmembrane</keyword>
<dbReference type="EMBL" id="FOCL01000001">
    <property type="protein sequence ID" value="SEM64914.1"/>
    <property type="molecule type" value="Genomic_DNA"/>
</dbReference>
<feature type="transmembrane region" description="Helical" evidence="1">
    <location>
        <begin position="12"/>
        <end position="35"/>
    </location>
</feature>